<dbReference type="Gene3D" id="1.10.150.690">
    <property type="entry name" value="DUF2063"/>
    <property type="match status" value="1"/>
</dbReference>
<organism evidence="2 3">
    <name type="scientific">Sphaerotilus mobilis</name>
    <dbReference type="NCBI Taxonomy" id="47994"/>
    <lineage>
        <taxon>Bacteria</taxon>
        <taxon>Pseudomonadati</taxon>
        <taxon>Pseudomonadota</taxon>
        <taxon>Betaproteobacteria</taxon>
        <taxon>Burkholderiales</taxon>
        <taxon>Sphaerotilaceae</taxon>
        <taxon>Sphaerotilus</taxon>
    </lineage>
</organism>
<evidence type="ECO:0000259" key="1">
    <source>
        <dbReference type="Pfam" id="PF09836"/>
    </source>
</evidence>
<dbReference type="Proteomes" id="UP000293433">
    <property type="component" value="Unassembled WGS sequence"/>
</dbReference>
<dbReference type="InterPro" id="IPR044922">
    <property type="entry name" value="DUF2063_N_sf"/>
</dbReference>
<dbReference type="EMBL" id="SGWV01000008">
    <property type="protein sequence ID" value="RZS56876.1"/>
    <property type="molecule type" value="Genomic_DNA"/>
</dbReference>
<comment type="caution">
    <text evidence="2">The sequence shown here is derived from an EMBL/GenBank/DDBJ whole genome shotgun (WGS) entry which is preliminary data.</text>
</comment>
<dbReference type="InterPro" id="IPR018640">
    <property type="entry name" value="DUF2063"/>
</dbReference>
<accession>A0A4Q7LQ10</accession>
<gene>
    <name evidence="2" type="ORF">EV685_1431</name>
</gene>
<dbReference type="RefSeq" id="WP_130481297.1">
    <property type="nucleotide sequence ID" value="NZ_SGWV01000008.1"/>
</dbReference>
<feature type="domain" description="Putative DNA-binding" evidence="1">
    <location>
        <begin position="6"/>
        <end position="95"/>
    </location>
</feature>
<protein>
    <submittedName>
        <fullName evidence="2">Putative DNA-binding protein</fullName>
    </submittedName>
</protein>
<dbReference type="OrthoDB" id="4146344at2"/>
<dbReference type="AlphaFoldDB" id="A0A4Q7LQ10"/>
<dbReference type="GO" id="GO:0003677">
    <property type="term" value="F:DNA binding"/>
    <property type="evidence" value="ECO:0007669"/>
    <property type="project" value="UniProtKB-KW"/>
</dbReference>
<evidence type="ECO:0000313" key="3">
    <source>
        <dbReference type="Proteomes" id="UP000293433"/>
    </source>
</evidence>
<reference evidence="2 3" key="1">
    <citation type="submission" date="2019-02" db="EMBL/GenBank/DDBJ databases">
        <title>Genomic Encyclopedia of Type Strains, Phase IV (KMG-IV): sequencing the most valuable type-strain genomes for metagenomic binning, comparative biology and taxonomic classification.</title>
        <authorList>
            <person name="Goeker M."/>
        </authorList>
    </citation>
    <scope>NUCLEOTIDE SEQUENCE [LARGE SCALE GENOMIC DNA]</scope>
    <source>
        <strain evidence="2 3">DSM 10617</strain>
    </source>
</reference>
<proteinExistence type="predicted"/>
<keyword evidence="2" id="KW-0238">DNA-binding</keyword>
<name>A0A4Q7LQ10_9BURK</name>
<evidence type="ECO:0000313" key="2">
    <source>
        <dbReference type="EMBL" id="RZS56876.1"/>
    </source>
</evidence>
<keyword evidence="3" id="KW-1185">Reference proteome</keyword>
<dbReference type="Pfam" id="PF09836">
    <property type="entry name" value="DUF2063"/>
    <property type="match status" value="1"/>
</dbReference>
<sequence length="260" mass="28066">MTTAHQQIARALRSPTAPLPAGLRSWNGSDVGQRFAVHRNNVRVGLVDALAQSFPVTRCLVGDDFFRAMAGHYVAQHLPQSRVMALYGDTLADFIDHFEPATQLPWLGDVAWLEHARVVSCHAADAEPVQAQRVSQALALGERIGTLRFTLQPSARLVRSRHAVVDIWLAHQADDGEVTPFDPVGAQDALIVRPASEVLLLRLPPGAAAFIDAAMQGLPLAECAEQAMTEAPDVDLSATLGLLLAHGVCTELNWPEDTTP</sequence>